<name>A0AAN7HGJ6_9PEZI</name>
<proteinExistence type="predicted"/>
<organism evidence="1 2">
    <name type="scientific">Achaetomium macrosporum</name>
    <dbReference type="NCBI Taxonomy" id="79813"/>
    <lineage>
        <taxon>Eukaryota</taxon>
        <taxon>Fungi</taxon>
        <taxon>Dikarya</taxon>
        <taxon>Ascomycota</taxon>
        <taxon>Pezizomycotina</taxon>
        <taxon>Sordariomycetes</taxon>
        <taxon>Sordariomycetidae</taxon>
        <taxon>Sordariales</taxon>
        <taxon>Chaetomiaceae</taxon>
        <taxon>Achaetomium</taxon>
    </lineage>
</organism>
<accession>A0AAN7HGJ6</accession>
<keyword evidence="2" id="KW-1185">Reference proteome</keyword>
<gene>
    <name evidence="1" type="ORF">C8A03DRAFT_42815</name>
</gene>
<evidence type="ECO:0000313" key="1">
    <source>
        <dbReference type="EMBL" id="KAK4239584.1"/>
    </source>
</evidence>
<comment type="caution">
    <text evidence="1">The sequence shown here is derived from an EMBL/GenBank/DDBJ whole genome shotgun (WGS) entry which is preliminary data.</text>
</comment>
<dbReference type="EMBL" id="MU860060">
    <property type="protein sequence ID" value="KAK4239584.1"/>
    <property type="molecule type" value="Genomic_DNA"/>
</dbReference>
<reference evidence="1" key="2">
    <citation type="submission" date="2023-05" db="EMBL/GenBank/DDBJ databases">
        <authorList>
            <consortium name="Lawrence Berkeley National Laboratory"/>
            <person name="Steindorff A."/>
            <person name="Hensen N."/>
            <person name="Bonometti L."/>
            <person name="Westerberg I."/>
            <person name="Brannstrom I.O."/>
            <person name="Guillou S."/>
            <person name="Cros-Aarteil S."/>
            <person name="Calhoun S."/>
            <person name="Haridas S."/>
            <person name="Kuo A."/>
            <person name="Mondo S."/>
            <person name="Pangilinan J."/>
            <person name="Riley R."/>
            <person name="Labutti K."/>
            <person name="Andreopoulos B."/>
            <person name="Lipzen A."/>
            <person name="Chen C."/>
            <person name="Yanf M."/>
            <person name="Daum C."/>
            <person name="Ng V."/>
            <person name="Clum A."/>
            <person name="Ohm R."/>
            <person name="Martin F."/>
            <person name="Silar P."/>
            <person name="Natvig D."/>
            <person name="Lalanne C."/>
            <person name="Gautier V."/>
            <person name="Ament-Velasquez S.L."/>
            <person name="Kruys A."/>
            <person name="Hutchinson M.I."/>
            <person name="Powell A.J."/>
            <person name="Barry K."/>
            <person name="Miller A.N."/>
            <person name="Grigoriev I.V."/>
            <person name="Debuchy R."/>
            <person name="Gladieux P."/>
            <person name="Thoren M.H."/>
            <person name="Johannesson H."/>
        </authorList>
    </citation>
    <scope>NUCLEOTIDE SEQUENCE</scope>
    <source>
        <strain evidence="1">CBS 532.94</strain>
    </source>
</reference>
<protein>
    <submittedName>
        <fullName evidence="1">Uncharacterized protein</fullName>
    </submittedName>
</protein>
<evidence type="ECO:0000313" key="2">
    <source>
        <dbReference type="Proteomes" id="UP001303760"/>
    </source>
</evidence>
<dbReference type="Proteomes" id="UP001303760">
    <property type="component" value="Unassembled WGS sequence"/>
</dbReference>
<sequence length="159" mass="18233">MYSAVAFLAKHLEIDILEVTHFAVSCFYDYVAGFLHGHPSALDPELAQIRARVQLTMAHRPVGWLWTQHTTDAQQAWGQDEHATAFVLRVLDHIYMKGHLVNGVTVDEAVYQIHRRLCMLQSIWLENGVWVGGRVLQTELKRALTKAMRDVELDWAITR</sequence>
<reference evidence="1" key="1">
    <citation type="journal article" date="2023" name="Mol. Phylogenet. Evol.">
        <title>Genome-scale phylogeny and comparative genomics of the fungal order Sordariales.</title>
        <authorList>
            <person name="Hensen N."/>
            <person name="Bonometti L."/>
            <person name="Westerberg I."/>
            <person name="Brannstrom I.O."/>
            <person name="Guillou S."/>
            <person name="Cros-Aarteil S."/>
            <person name="Calhoun S."/>
            <person name="Haridas S."/>
            <person name="Kuo A."/>
            <person name="Mondo S."/>
            <person name="Pangilinan J."/>
            <person name="Riley R."/>
            <person name="LaButti K."/>
            <person name="Andreopoulos B."/>
            <person name="Lipzen A."/>
            <person name="Chen C."/>
            <person name="Yan M."/>
            <person name="Daum C."/>
            <person name="Ng V."/>
            <person name="Clum A."/>
            <person name="Steindorff A."/>
            <person name="Ohm R.A."/>
            <person name="Martin F."/>
            <person name="Silar P."/>
            <person name="Natvig D.O."/>
            <person name="Lalanne C."/>
            <person name="Gautier V."/>
            <person name="Ament-Velasquez S.L."/>
            <person name="Kruys A."/>
            <person name="Hutchinson M.I."/>
            <person name="Powell A.J."/>
            <person name="Barry K."/>
            <person name="Miller A.N."/>
            <person name="Grigoriev I.V."/>
            <person name="Debuchy R."/>
            <person name="Gladieux P."/>
            <person name="Hiltunen Thoren M."/>
            <person name="Johannesson H."/>
        </authorList>
    </citation>
    <scope>NUCLEOTIDE SEQUENCE</scope>
    <source>
        <strain evidence="1">CBS 532.94</strain>
    </source>
</reference>
<dbReference type="AlphaFoldDB" id="A0AAN7HGJ6"/>